<evidence type="ECO:0000256" key="3">
    <source>
        <dbReference type="ARBA" id="ARBA00023128"/>
    </source>
</evidence>
<reference evidence="6 7" key="1">
    <citation type="submission" date="2023-11" db="EMBL/GenBank/DDBJ databases">
        <authorList>
            <person name="Okamura Y."/>
        </authorList>
    </citation>
    <scope>NUCLEOTIDE SEQUENCE [LARGE SCALE GENOMIC DNA]</scope>
</reference>
<dbReference type="PANTHER" id="PTHR22977">
    <property type="entry name" value="COX ASSEMBLY MITOCHONDRIAL PROTEIN"/>
    <property type="match status" value="1"/>
</dbReference>
<evidence type="ECO:0000256" key="2">
    <source>
        <dbReference type="ARBA" id="ARBA00007347"/>
    </source>
</evidence>
<dbReference type="PROSITE" id="PS51808">
    <property type="entry name" value="CHCH"/>
    <property type="match status" value="1"/>
</dbReference>
<evidence type="ECO:0000313" key="6">
    <source>
        <dbReference type="EMBL" id="CAK1545590.1"/>
    </source>
</evidence>
<dbReference type="GO" id="GO:0005739">
    <property type="term" value="C:mitochondrion"/>
    <property type="evidence" value="ECO:0007669"/>
    <property type="project" value="UniProtKB-SubCell"/>
</dbReference>
<keyword evidence="4" id="KW-1015">Disulfide bond</keyword>
<dbReference type="PANTHER" id="PTHR22977:SF1">
    <property type="entry name" value="COX ASSEMBLY MITOCHONDRIAL PROTEIN 2 HOMOLOG"/>
    <property type="match status" value="1"/>
</dbReference>
<evidence type="ECO:0000256" key="5">
    <source>
        <dbReference type="RuleBase" id="RU364104"/>
    </source>
</evidence>
<organism evidence="6 7">
    <name type="scientific">Leptosia nina</name>
    <dbReference type="NCBI Taxonomy" id="320188"/>
    <lineage>
        <taxon>Eukaryota</taxon>
        <taxon>Metazoa</taxon>
        <taxon>Ecdysozoa</taxon>
        <taxon>Arthropoda</taxon>
        <taxon>Hexapoda</taxon>
        <taxon>Insecta</taxon>
        <taxon>Pterygota</taxon>
        <taxon>Neoptera</taxon>
        <taxon>Endopterygota</taxon>
        <taxon>Lepidoptera</taxon>
        <taxon>Glossata</taxon>
        <taxon>Ditrysia</taxon>
        <taxon>Papilionoidea</taxon>
        <taxon>Pieridae</taxon>
        <taxon>Pierinae</taxon>
        <taxon>Leptosia</taxon>
    </lineage>
</organism>
<keyword evidence="7" id="KW-1185">Reference proteome</keyword>
<dbReference type="Proteomes" id="UP001497472">
    <property type="component" value="Unassembled WGS sequence"/>
</dbReference>
<comment type="subcellular location">
    <subcellularLocation>
        <location evidence="1 5">Mitochondrion</location>
    </subcellularLocation>
</comment>
<comment type="caution">
    <text evidence="6">The sequence shown here is derived from an EMBL/GenBank/DDBJ whole genome shotgun (WGS) entry which is preliminary data.</text>
</comment>
<evidence type="ECO:0000256" key="4">
    <source>
        <dbReference type="ARBA" id="ARBA00023157"/>
    </source>
</evidence>
<comment type="similarity">
    <text evidence="2 5">Belongs to the CMC family.</text>
</comment>
<dbReference type="EMBL" id="CAVLEF010000007">
    <property type="protein sequence ID" value="CAK1545590.1"/>
    <property type="molecule type" value="Genomic_DNA"/>
</dbReference>
<accession>A0AAV1JAQ3</accession>
<dbReference type="Pfam" id="PF08583">
    <property type="entry name" value="Cmc1"/>
    <property type="match status" value="1"/>
</dbReference>
<dbReference type="InterPro" id="IPR013892">
    <property type="entry name" value="Cyt_c_biogenesis_Cmc1-like"/>
</dbReference>
<keyword evidence="3 5" id="KW-0496">Mitochondrion</keyword>
<name>A0AAV1JAQ3_9NEOP</name>
<sequence length="87" mass="10565">MHTDLSPHLHTDECNIFIRKLQDCHVEHTFLKFVGYCNDYDRDMRRCLKAERLRRQQRNYEESIKKHKEIHARILASQQREAATLID</sequence>
<protein>
    <recommendedName>
        <fullName evidence="5">COX assembly mitochondrial protein</fullName>
    </recommendedName>
</protein>
<evidence type="ECO:0000256" key="1">
    <source>
        <dbReference type="ARBA" id="ARBA00004173"/>
    </source>
</evidence>
<proteinExistence type="inferred from homology"/>
<gene>
    <name evidence="6" type="ORF">LNINA_LOCUS5226</name>
</gene>
<dbReference type="AlphaFoldDB" id="A0AAV1JAQ3"/>
<evidence type="ECO:0000313" key="7">
    <source>
        <dbReference type="Proteomes" id="UP001497472"/>
    </source>
</evidence>